<dbReference type="SUPFAM" id="SSF50044">
    <property type="entry name" value="SH3-domain"/>
    <property type="match status" value="1"/>
</dbReference>
<protein>
    <recommendedName>
        <fullName evidence="8">SH3 domain-containing protein</fullName>
    </recommendedName>
</protein>
<sequence>MRIPFTTDKSFEIFGSPVLLSTQDAEPNWKEIEQPARPNNEPHRAIYSYQINEPGLLSFEESEVLLISRKEDDGWWYAKRQSTNEAGWVPSSFLDLRPIPEILFKNVPRRTPAIRQKRSVKRHAIYGIAELETGEDMQFYRHITHQLLSVRECAVCGDMKSLTDFPEEWRLQCKHVWNTCGECVQAWIAAELESKGWDRISCPEEVCKASLCHADISQLADSATFQRYDTLATRAHLGKLPNFRWCLSPTCESGQIHEDSFGPIFKCMGCDMQFCTQHEMPWHNGETCNEYDQRVSREKQNEEEQATRKMLKKMAKMCPARGRTSGPTSVSIIFRARASAAAAAKRQKSPPTTSTTASKVSQMKRSAPAAGSKAAPRTKKARAEIPDYHLTPSRKDDAGEIVWPAPKDQIERAKSFILECAGAGRSTLIVPDKDADGLSSGAILQRTLVLLGLKPELISVHLLQKGNNVHTESERQAMAALDPEYIFILDQGSRKAPPVIDKPHKSLVIDHHFAEEDDFPEGSEHVTACNSPPVATSSLLTYHLCSALHDDVQETCAWLCVLGTHGDLGTTLKWEPPFPDMRGVFKRYTKKALNEAVTMINAPRRTASFNVPTAWAALTAAETPADVANNPDLFAARKEVNAEVARCTHTAPKFSADGKIAVFRIKSEAQVHPLIATRWAGHLSSSKLEVVLVANEGYLPGLVNFSCRVPRSARARDPPVNIIEVLKGVADRAADPTLRARLGESFARGHKEASGGIVGVQEFEELMACLEVGKKPEEDSPKKKKKEEKPAQSNTLMNYFGKKNGSNPEAER</sequence>
<organism evidence="9 10">
    <name type="scientific">Lasiodiplodia theobromae</name>
    <dbReference type="NCBI Taxonomy" id="45133"/>
    <lineage>
        <taxon>Eukaryota</taxon>
        <taxon>Fungi</taxon>
        <taxon>Dikarya</taxon>
        <taxon>Ascomycota</taxon>
        <taxon>Pezizomycotina</taxon>
        <taxon>Dothideomycetes</taxon>
        <taxon>Dothideomycetes incertae sedis</taxon>
        <taxon>Botryosphaeriales</taxon>
        <taxon>Botryosphaeriaceae</taxon>
        <taxon>Lasiodiplodia</taxon>
    </lineage>
</organism>
<feature type="compositionally biased region" description="Basic and acidic residues" evidence="7">
    <location>
        <begin position="772"/>
        <end position="781"/>
    </location>
</feature>
<dbReference type="CDD" id="cd00174">
    <property type="entry name" value="SH3"/>
    <property type="match status" value="1"/>
</dbReference>
<keyword evidence="4" id="KW-0833">Ubl conjugation pathway</keyword>
<dbReference type="EMBL" id="MDYX01000024">
    <property type="protein sequence ID" value="KAF9629665.1"/>
    <property type="molecule type" value="Genomic_DNA"/>
</dbReference>
<dbReference type="Gene3D" id="3.90.1640.30">
    <property type="match status" value="1"/>
</dbReference>
<dbReference type="SMART" id="SM00647">
    <property type="entry name" value="IBR"/>
    <property type="match status" value="1"/>
</dbReference>
<dbReference type="InterPro" id="IPR051673">
    <property type="entry name" value="SSDNA_exonuclease_RecJ"/>
</dbReference>
<evidence type="ECO:0000256" key="6">
    <source>
        <dbReference type="PROSITE-ProRule" id="PRU00192"/>
    </source>
</evidence>
<evidence type="ECO:0000256" key="4">
    <source>
        <dbReference type="ARBA" id="ARBA00022786"/>
    </source>
</evidence>
<name>A0A8H7IQI8_9PEZI</name>
<dbReference type="InterPro" id="IPR002867">
    <property type="entry name" value="IBR_dom"/>
</dbReference>
<dbReference type="PANTHER" id="PTHR30255">
    <property type="entry name" value="SINGLE-STRANDED-DNA-SPECIFIC EXONUCLEASE RECJ"/>
    <property type="match status" value="1"/>
</dbReference>
<dbReference type="GO" id="GO:0008270">
    <property type="term" value="F:zinc ion binding"/>
    <property type="evidence" value="ECO:0007669"/>
    <property type="project" value="UniProtKB-KW"/>
</dbReference>
<dbReference type="AlphaFoldDB" id="A0A8H7IQI8"/>
<dbReference type="InterPro" id="IPR036028">
    <property type="entry name" value="SH3-like_dom_sf"/>
</dbReference>
<dbReference type="Gene3D" id="3.30.40.10">
    <property type="entry name" value="Zinc/RING finger domain, C3HC4 (zinc finger)"/>
    <property type="match status" value="1"/>
</dbReference>
<gene>
    <name evidence="9" type="ORF">BFW01_g10868</name>
</gene>
<comment type="caution">
    <text evidence="9">The sequence shown here is derived from an EMBL/GenBank/DDBJ whole genome shotgun (WGS) entry which is preliminary data.</text>
</comment>
<evidence type="ECO:0000256" key="1">
    <source>
        <dbReference type="ARBA" id="ARBA00022443"/>
    </source>
</evidence>
<dbReference type="SUPFAM" id="SSF57850">
    <property type="entry name" value="RING/U-box"/>
    <property type="match status" value="2"/>
</dbReference>
<evidence type="ECO:0000256" key="5">
    <source>
        <dbReference type="ARBA" id="ARBA00022833"/>
    </source>
</evidence>
<keyword evidence="5" id="KW-0862">Zinc</keyword>
<evidence type="ECO:0000256" key="7">
    <source>
        <dbReference type="SAM" id="MobiDB-lite"/>
    </source>
</evidence>
<reference evidence="9" key="2">
    <citation type="journal article" date="2018" name="DNA Res.">
        <title>Comparative genome and transcriptome analyses reveal adaptations to opportunistic infections in woody plant degrading pathogens of Botryosphaeriaceae.</title>
        <authorList>
            <person name="Yan J.Y."/>
            <person name="Zhao W.S."/>
            <person name="Chen Z."/>
            <person name="Xing Q.K."/>
            <person name="Zhang W."/>
            <person name="Chethana K.W.T."/>
            <person name="Xue M.F."/>
            <person name="Xu J.P."/>
            <person name="Phillips A.J.L."/>
            <person name="Wang Y."/>
            <person name="Liu J.H."/>
            <person name="Liu M."/>
            <person name="Zhou Y."/>
            <person name="Jayawardena R.S."/>
            <person name="Manawasinghe I.S."/>
            <person name="Huang J.B."/>
            <person name="Qiao G.H."/>
            <person name="Fu C.Y."/>
            <person name="Guo F.F."/>
            <person name="Dissanayake A.J."/>
            <person name="Peng Y.L."/>
            <person name="Hyde K.D."/>
            <person name="Li X.H."/>
        </authorList>
    </citation>
    <scope>NUCLEOTIDE SEQUENCE</scope>
    <source>
        <strain evidence="9">CSS-01s</strain>
    </source>
</reference>
<dbReference type="SMART" id="SM00326">
    <property type="entry name" value="SH3"/>
    <property type="match status" value="1"/>
</dbReference>
<dbReference type="Gene3D" id="2.30.30.40">
    <property type="entry name" value="SH3 Domains"/>
    <property type="match status" value="1"/>
</dbReference>
<feature type="compositionally biased region" description="Low complexity" evidence="7">
    <location>
        <begin position="341"/>
        <end position="356"/>
    </location>
</feature>
<proteinExistence type="predicted"/>
<evidence type="ECO:0000313" key="9">
    <source>
        <dbReference type="EMBL" id="KAF9629665.1"/>
    </source>
</evidence>
<dbReference type="SUPFAM" id="SSF64182">
    <property type="entry name" value="DHH phosphoesterases"/>
    <property type="match status" value="1"/>
</dbReference>
<dbReference type="InterPro" id="IPR038763">
    <property type="entry name" value="DHH_sf"/>
</dbReference>
<keyword evidence="2" id="KW-0479">Metal-binding</keyword>
<evidence type="ECO:0000256" key="2">
    <source>
        <dbReference type="ARBA" id="ARBA00022723"/>
    </source>
</evidence>
<keyword evidence="1 6" id="KW-0728">SH3 domain</keyword>
<dbReference type="PROSITE" id="PS50002">
    <property type="entry name" value="SH3"/>
    <property type="match status" value="1"/>
</dbReference>
<dbReference type="InterPro" id="IPR001452">
    <property type="entry name" value="SH3_domain"/>
</dbReference>
<evidence type="ECO:0000259" key="8">
    <source>
        <dbReference type="PROSITE" id="PS50002"/>
    </source>
</evidence>
<dbReference type="Proteomes" id="UP000627934">
    <property type="component" value="Unassembled WGS sequence"/>
</dbReference>
<dbReference type="CDD" id="cd20335">
    <property type="entry name" value="BRcat_RBR"/>
    <property type="match status" value="1"/>
</dbReference>
<dbReference type="InterPro" id="IPR013083">
    <property type="entry name" value="Znf_RING/FYVE/PHD"/>
</dbReference>
<feature type="region of interest" description="Disordered" evidence="7">
    <location>
        <begin position="772"/>
        <end position="812"/>
    </location>
</feature>
<evidence type="ECO:0000313" key="10">
    <source>
        <dbReference type="Proteomes" id="UP000627934"/>
    </source>
</evidence>
<keyword evidence="3" id="KW-0863">Zinc-finger</keyword>
<feature type="region of interest" description="Disordered" evidence="7">
    <location>
        <begin position="341"/>
        <end position="381"/>
    </location>
</feature>
<dbReference type="PANTHER" id="PTHR30255:SF2">
    <property type="entry name" value="SINGLE-STRANDED-DNA-SPECIFIC EXONUCLEASE RECJ"/>
    <property type="match status" value="1"/>
</dbReference>
<reference evidence="9" key="1">
    <citation type="submission" date="2016-08" db="EMBL/GenBank/DDBJ databases">
        <authorList>
            <person name="Yan J."/>
        </authorList>
    </citation>
    <scope>NUCLEOTIDE SEQUENCE</scope>
    <source>
        <strain evidence="9">CSS-01s</strain>
    </source>
</reference>
<feature type="domain" description="SH3" evidence="8">
    <location>
        <begin position="38"/>
        <end position="99"/>
    </location>
</feature>
<evidence type="ECO:0000256" key="3">
    <source>
        <dbReference type="ARBA" id="ARBA00022771"/>
    </source>
</evidence>
<dbReference type="Pfam" id="PF01485">
    <property type="entry name" value="IBR"/>
    <property type="match status" value="1"/>
</dbReference>
<accession>A0A8H7IQI8</accession>
<dbReference type="Pfam" id="PF00018">
    <property type="entry name" value="SH3_1"/>
    <property type="match status" value="1"/>
</dbReference>